<protein>
    <submittedName>
        <fullName evidence="10">Uncharacterized protein</fullName>
    </submittedName>
</protein>
<evidence type="ECO:0000256" key="3">
    <source>
        <dbReference type="ARBA" id="ARBA00022692"/>
    </source>
</evidence>
<dbReference type="GO" id="GO:0015269">
    <property type="term" value="F:calcium-activated potassium channel activity"/>
    <property type="evidence" value="ECO:0007669"/>
    <property type="project" value="InterPro"/>
</dbReference>
<evidence type="ECO:0000256" key="9">
    <source>
        <dbReference type="SAM" id="Phobius"/>
    </source>
</evidence>
<dbReference type="Pfam" id="PF03185">
    <property type="entry name" value="CaKB"/>
    <property type="match status" value="2"/>
</dbReference>
<name>A0AAD9J6Y7_9ANNE</name>
<keyword evidence="6 9" id="KW-0472">Membrane</keyword>
<comment type="subcellular location">
    <subcellularLocation>
        <location evidence="1">Membrane</location>
        <topology evidence="1">Multi-pass membrane protein</topology>
    </subcellularLocation>
</comment>
<accession>A0AAD9J6Y7</accession>
<evidence type="ECO:0000313" key="11">
    <source>
        <dbReference type="Proteomes" id="UP001208570"/>
    </source>
</evidence>
<evidence type="ECO:0000256" key="4">
    <source>
        <dbReference type="ARBA" id="ARBA00022989"/>
    </source>
</evidence>
<dbReference type="PANTHER" id="PTHR10258:SF8">
    <property type="entry name" value="CALCIUM-ACTIVATED POTASSIUM CHANNEL BK ALPHA SUBUNIT DOMAIN-CONTAINING PROTEIN"/>
    <property type="match status" value="1"/>
</dbReference>
<feature type="transmembrane region" description="Helical" evidence="9">
    <location>
        <begin position="12"/>
        <end position="35"/>
    </location>
</feature>
<sequence>MKSRFTCSVKYFCLGAFLIFLGSVLLCGLGLTIVLPHEMTRDWPEVTCRVINSSYSGRICSCEYQARDFSDMDNERCLDSYPCLHIAVSYTVYGVLRSQQDPENGGKVYDDQFVGLKPSNISLFYDDHRHTYKIVMSRYQKDTPHNEVINRTIIGHLYRSWEDEFFKTCTLHECGAAEWNINQVYTFERLWGQRGHPFRCYYDPDDVIQVILERRPLSQMIHALLWPTMFLVIGLLIWLGLWLGCWQVDMEKYSQPNIDRTRGDIAISGRMLFN</sequence>
<evidence type="ECO:0000256" key="6">
    <source>
        <dbReference type="ARBA" id="ARBA00023136"/>
    </source>
</evidence>
<dbReference type="Proteomes" id="UP001208570">
    <property type="component" value="Unassembled WGS sequence"/>
</dbReference>
<organism evidence="10 11">
    <name type="scientific">Paralvinella palmiformis</name>
    <dbReference type="NCBI Taxonomy" id="53620"/>
    <lineage>
        <taxon>Eukaryota</taxon>
        <taxon>Metazoa</taxon>
        <taxon>Spiralia</taxon>
        <taxon>Lophotrochozoa</taxon>
        <taxon>Annelida</taxon>
        <taxon>Polychaeta</taxon>
        <taxon>Sedentaria</taxon>
        <taxon>Canalipalpata</taxon>
        <taxon>Terebellida</taxon>
        <taxon>Terebelliformia</taxon>
        <taxon>Alvinellidae</taxon>
        <taxon>Paralvinella</taxon>
    </lineage>
</organism>
<keyword evidence="3 9" id="KW-0812">Transmembrane</keyword>
<comment type="caution">
    <text evidence="10">The sequence shown here is derived from an EMBL/GenBank/DDBJ whole genome shotgun (WGS) entry which is preliminary data.</text>
</comment>
<evidence type="ECO:0000256" key="8">
    <source>
        <dbReference type="ARBA" id="ARBA00023303"/>
    </source>
</evidence>
<keyword evidence="2" id="KW-0813">Transport</keyword>
<keyword evidence="4 9" id="KW-1133">Transmembrane helix</keyword>
<gene>
    <name evidence="10" type="ORF">LSH36_545g03025</name>
</gene>
<dbReference type="AlphaFoldDB" id="A0AAD9J6Y7"/>
<feature type="transmembrane region" description="Helical" evidence="9">
    <location>
        <begin position="224"/>
        <end position="245"/>
    </location>
</feature>
<dbReference type="EMBL" id="JAODUP010000545">
    <property type="protein sequence ID" value="KAK2147604.1"/>
    <property type="molecule type" value="Genomic_DNA"/>
</dbReference>
<dbReference type="GO" id="GO:0015459">
    <property type="term" value="F:potassium channel regulator activity"/>
    <property type="evidence" value="ECO:0007669"/>
    <property type="project" value="TreeGrafter"/>
</dbReference>
<proteinExistence type="predicted"/>
<evidence type="ECO:0000256" key="7">
    <source>
        <dbReference type="ARBA" id="ARBA00023180"/>
    </source>
</evidence>
<evidence type="ECO:0000313" key="10">
    <source>
        <dbReference type="EMBL" id="KAK2147604.1"/>
    </source>
</evidence>
<dbReference type="GO" id="GO:0005513">
    <property type="term" value="P:detection of calcium ion"/>
    <property type="evidence" value="ECO:0007669"/>
    <property type="project" value="TreeGrafter"/>
</dbReference>
<keyword evidence="11" id="KW-1185">Reference proteome</keyword>
<evidence type="ECO:0000256" key="1">
    <source>
        <dbReference type="ARBA" id="ARBA00004141"/>
    </source>
</evidence>
<keyword evidence="7" id="KW-0325">Glycoprotein</keyword>
<keyword evidence="8" id="KW-0407">Ion channel</keyword>
<reference evidence="10" key="1">
    <citation type="journal article" date="2023" name="Mol. Biol. Evol.">
        <title>Third-Generation Sequencing Reveals the Adaptive Role of the Epigenome in Three Deep-Sea Polychaetes.</title>
        <authorList>
            <person name="Perez M."/>
            <person name="Aroh O."/>
            <person name="Sun Y."/>
            <person name="Lan Y."/>
            <person name="Juniper S.K."/>
            <person name="Young C.R."/>
            <person name="Angers B."/>
            <person name="Qian P.Y."/>
        </authorList>
    </citation>
    <scope>NUCLEOTIDE SEQUENCE</scope>
    <source>
        <strain evidence="10">P08H-3</strain>
    </source>
</reference>
<dbReference type="GO" id="GO:0008076">
    <property type="term" value="C:voltage-gated potassium channel complex"/>
    <property type="evidence" value="ECO:0007669"/>
    <property type="project" value="TreeGrafter"/>
</dbReference>
<keyword evidence="5" id="KW-0406">Ion transport</keyword>
<dbReference type="PANTHER" id="PTHR10258">
    <property type="entry name" value="CALCIUM-ACTIVATED POTASSIUM CHANNEL SUBUNIT BETA"/>
    <property type="match status" value="1"/>
</dbReference>
<evidence type="ECO:0000256" key="5">
    <source>
        <dbReference type="ARBA" id="ARBA00023065"/>
    </source>
</evidence>
<dbReference type="InterPro" id="IPR003930">
    <property type="entry name" value="K_chnl_Ca-activ_BK_bsu"/>
</dbReference>
<evidence type="ECO:0000256" key="2">
    <source>
        <dbReference type="ARBA" id="ARBA00022448"/>
    </source>
</evidence>